<dbReference type="Proteomes" id="UP000887013">
    <property type="component" value="Unassembled WGS sequence"/>
</dbReference>
<dbReference type="SUPFAM" id="SSF47459">
    <property type="entry name" value="HLH, helix-loop-helix DNA-binding domain"/>
    <property type="match status" value="1"/>
</dbReference>
<dbReference type="OrthoDB" id="6431327at2759"/>
<dbReference type="EMBL" id="BMAW01084895">
    <property type="protein sequence ID" value="GFU40536.1"/>
    <property type="molecule type" value="Genomic_DNA"/>
</dbReference>
<dbReference type="PANTHER" id="PTHR23349:SF108">
    <property type="entry name" value="BHLH DOMAIN-CONTAINING PROTEIN"/>
    <property type="match status" value="1"/>
</dbReference>
<dbReference type="InterPro" id="IPR050283">
    <property type="entry name" value="E-box_TF_Regulators"/>
</dbReference>
<dbReference type="AlphaFoldDB" id="A0A8X6QW68"/>
<reference evidence="4" key="1">
    <citation type="submission" date="2020-08" db="EMBL/GenBank/DDBJ databases">
        <title>Multicomponent nature underlies the extraordinary mechanical properties of spider dragline silk.</title>
        <authorList>
            <person name="Kono N."/>
            <person name="Nakamura H."/>
            <person name="Mori M."/>
            <person name="Yoshida Y."/>
            <person name="Ohtoshi R."/>
            <person name="Malay A.D."/>
            <person name="Moran D.A.P."/>
            <person name="Tomita M."/>
            <person name="Numata K."/>
            <person name="Arakawa K."/>
        </authorList>
    </citation>
    <scope>NUCLEOTIDE SEQUENCE</scope>
</reference>
<dbReference type="CDD" id="cd19724">
    <property type="entry name" value="bHLH_TS_ASCL3_like"/>
    <property type="match status" value="1"/>
</dbReference>
<organism evidence="4 5">
    <name type="scientific">Nephila pilipes</name>
    <name type="common">Giant wood spider</name>
    <name type="synonym">Nephila maculata</name>
    <dbReference type="NCBI Taxonomy" id="299642"/>
    <lineage>
        <taxon>Eukaryota</taxon>
        <taxon>Metazoa</taxon>
        <taxon>Ecdysozoa</taxon>
        <taxon>Arthropoda</taxon>
        <taxon>Chelicerata</taxon>
        <taxon>Arachnida</taxon>
        <taxon>Araneae</taxon>
        <taxon>Araneomorphae</taxon>
        <taxon>Entelegynae</taxon>
        <taxon>Araneoidea</taxon>
        <taxon>Nephilidae</taxon>
        <taxon>Nephila</taxon>
    </lineage>
</organism>
<sequence>MHAEAKLLRLSDSVLITVQATDTCKTRRCVKNDGHVYFFLYNIQIKKKKREMDTFFHENSFEFEDQYIPSGNWYPLNHDDSNTESFFSETYSSDDLQTNQRTQQKLLHHHNSLPHNSRTVSQFANDDSTSRCESSYTTTNKDDPFSVRCRIPVPDLVPVSNYQLWLETSFMCKRNERERQRVRSVNDGFSRLRNHLPRSALIKRRQSKVETLRHAIDYIKQLQMILENNISTPSSRCKE</sequence>
<accession>A0A8X6QW68</accession>
<dbReference type="Pfam" id="PF00010">
    <property type="entry name" value="HLH"/>
    <property type="match status" value="1"/>
</dbReference>
<dbReference type="GO" id="GO:0032502">
    <property type="term" value="P:developmental process"/>
    <property type="evidence" value="ECO:0007669"/>
    <property type="project" value="TreeGrafter"/>
</dbReference>
<dbReference type="EMBL" id="BMAW01028327">
    <property type="protein sequence ID" value="GFU06940.1"/>
    <property type="molecule type" value="Genomic_DNA"/>
</dbReference>
<dbReference type="Gene3D" id="4.10.280.10">
    <property type="entry name" value="Helix-loop-helix DNA-binding domain"/>
    <property type="match status" value="1"/>
</dbReference>
<dbReference type="GO" id="GO:0000981">
    <property type="term" value="F:DNA-binding transcription factor activity, RNA polymerase II-specific"/>
    <property type="evidence" value="ECO:0007669"/>
    <property type="project" value="TreeGrafter"/>
</dbReference>
<dbReference type="GO" id="GO:0000977">
    <property type="term" value="F:RNA polymerase II transcription regulatory region sequence-specific DNA binding"/>
    <property type="evidence" value="ECO:0007669"/>
    <property type="project" value="TreeGrafter"/>
</dbReference>
<keyword evidence="5" id="KW-1185">Reference proteome</keyword>
<dbReference type="PANTHER" id="PTHR23349">
    <property type="entry name" value="BASIC HELIX-LOOP-HELIX TRANSCRIPTION FACTOR, TWIST"/>
    <property type="match status" value="1"/>
</dbReference>
<proteinExistence type="predicted"/>
<feature type="domain" description="BHLH" evidence="2">
    <location>
        <begin position="169"/>
        <end position="222"/>
    </location>
</feature>
<dbReference type="InterPro" id="IPR036638">
    <property type="entry name" value="HLH_DNA-bd_sf"/>
</dbReference>
<protein>
    <submittedName>
        <fullName evidence="4">BHLH domain-containing protein</fullName>
    </submittedName>
</protein>
<evidence type="ECO:0000313" key="3">
    <source>
        <dbReference type="EMBL" id="GFU06940.1"/>
    </source>
</evidence>
<dbReference type="SMART" id="SM00353">
    <property type="entry name" value="HLH"/>
    <property type="match status" value="1"/>
</dbReference>
<evidence type="ECO:0000313" key="5">
    <source>
        <dbReference type="Proteomes" id="UP000887013"/>
    </source>
</evidence>
<name>A0A8X6QW68_NEPPI</name>
<gene>
    <name evidence="4" type="primary">AVEN_273815_1</name>
    <name evidence="4" type="ORF">NPIL_138481</name>
    <name evidence="3" type="ORF">NPIL_75271</name>
</gene>
<evidence type="ECO:0000313" key="4">
    <source>
        <dbReference type="EMBL" id="GFU40536.1"/>
    </source>
</evidence>
<evidence type="ECO:0000256" key="1">
    <source>
        <dbReference type="ARBA" id="ARBA00023125"/>
    </source>
</evidence>
<keyword evidence="1" id="KW-0238">DNA-binding</keyword>
<dbReference type="PROSITE" id="PS50888">
    <property type="entry name" value="BHLH"/>
    <property type="match status" value="1"/>
</dbReference>
<dbReference type="GO" id="GO:0046983">
    <property type="term" value="F:protein dimerization activity"/>
    <property type="evidence" value="ECO:0007669"/>
    <property type="project" value="InterPro"/>
</dbReference>
<evidence type="ECO:0000259" key="2">
    <source>
        <dbReference type="PROSITE" id="PS50888"/>
    </source>
</evidence>
<dbReference type="InterPro" id="IPR011598">
    <property type="entry name" value="bHLH_dom"/>
</dbReference>
<comment type="caution">
    <text evidence="4">The sequence shown here is derived from an EMBL/GenBank/DDBJ whole genome shotgun (WGS) entry which is preliminary data.</text>
</comment>